<dbReference type="Pfam" id="PF07686">
    <property type="entry name" value="V-set"/>
    <property type="match status" value="1"/>
</dbReference>
<evidence type="ECO:0000256" key="2">
    <source>
        <dbReference type="ARBA" id="ARBA00023136"/>
    </source>
</evidence>
<name>A0A3B4UQP3_SERDU</name>
<keyword evidence="7" id="KW-1185">Reference proteome</keyword>
<dbReference type="OMA" id="VENDPCC"/>
<protein>
    <submittedName>
        <fullName evidence="6">Butyrophilin subfamily 3 member A2-like</fullName>
    </submittedName>
</protein>
<dbReference type="InterPro" id="IPR050504">
    <property type="entry name" value="IgSF_BTN/MOG"/>
</dbReference>
<sequence>MVSQRTSTLLSAFVCLLSSAGTTWGHGHGMGVVKVVAEEGNDAILPCSPSTKENIESKLFDWKKDGQMEVFMYDAGIHYNNDLSGQDEQFSRRISHFQEQLKYGNASIVIRNTTMADSGDYTCAFPHLKPGGEIYNIQLVVQLTFKDRASEIRGASPKPYVSIYDVTDDGVQLKCEVQGAFPQPTLQWQDSDGKVLPAEEPRVSERGGRYSITLQTTVTSITTNRFHCVAKQENIGHVVNAEIIVPKKLFEDKSCHGSSMDGFLEF</sequence>
<dbReference type="SUPFAM" id="SSF48726">
    <property type="entry name" value="Immunoglobulin"/>
    <property type="match status" value="2"/>
</dbReference>
<dbReference type="SMART" id="SM00409">
    <property type="entry name" value="IG"/>
    <property type="match status" value="1"/>
</dbReference>
<evidence type="ECO:0000313" key="6">
    <source>
        <dbReference type="Ensembl" id="ENSSDUP00000020085.1"/>
    </source>
</evidence>
<evidence type="ECO:0000256" key="4">
    <source>
        <dbReference type="SAM" id="SignalP"/>
    </source>
</evidence>
<accession>A0A3B4UQP3</accession>
<evidence type="ECO:0000313" key="7">
    <source>
        <dbReference type="Proteomes" id="UP000261420"/>
    </source>
</evidence>
<proteinExistence type="predicted"/>
<dbReference type="Gene3D" id="2.60.40.10">
    <property type="entry name" value="Immunoglobulins"/>
    <property type="match status" value="2"/>
</dbReference>
<keyword evidence="3" id="KW-0393">Immunoglobulin domain</keyword>
<dbReference type="GO" id="GO:0050852">
    <property type="term" value="P:T cell receptor signaling pathway"/>
    <property type="evidence" value="ECO:0007669"/>
    <property type="project" value="TreeGrafter"/>
</dbReference>
<feature type="domain" description="Ig-like" evidence="5">
    <location>
        <begin position="159"/>
        <end position="244"/>
    </location>
</feature>
<dbReference type="PANTHER" id="PTHR24100">
    <property type="entry name" value="BUTYROPHILIN"/>
    <property type="match status" value="1"/>
</dbReference>
<feature type="signal peptide" evidence="4">
    <location>
        <begin position="1"/>
        <end position="25"/>
    </location>
</feature>
<dbReference type="Ensembl" id="ENSSDUT00000020438.1">
    <property type="protein sequence ID" value="ENSSDUP00000020085.1"/>
    <property type="gene ID" value="ENSSDUG00000014604.1"/>
</dbReference>
<dbReference type="PANTHER" id="PTHR24100:SF151">
    <property type="entry name" value="ICOS LIGAND"/>
    <property type="match status" value="1"/>
</dbReference>
<dbReference type="InterPro" id="IPR013106">
    <property type="entry name" value="Ig_V-set"/>
</dbReference>
<organism evidence="6 7">
    <name type="scientific">Seriola dumerili</name>
    <name type="common">Greater amberjack</name>
    <name type="synonym">Caranx dumerili</name>
    <dbReference type="NCBI Taxonomy" id="41447"/>
    <lineage>
        <taxon>Eukaryota</taxon>
        <taxon>Metazoa</taxon>
        <taxon>Chordata</taxon>
        <taxon>Craniata</taxon>
        <taxon>Vertebrata</taxon>
        <taxon>Euteleostomi</taxon>
        <taxon>Actinopterygii</taxon>
        <taxon>Neopterygii</taxon>
        <taxon>Teleostei</taxon>
        <taxon>Neoteleostei</taxon>
        <taxon>Acanthomorphata</taxon>
        <taxon>Carangaria</taxon>
        <taxon>Carangiformes</taxon>
        <taxon>Carangidae</taxon>
        <taxon>Seriola</taxon>
    </lineage>
</organism>
<dbReference type="InterPro" id="IPR013783">
    <property type="entry name" value="Ig-like_fold"/>
</dbReference>
<feature type="domain" description="Ig-like" evidence="5">
    <location>
        <begin position="37"/>
        <end position="140"/>
    </location>
</feature>
<evidence type="ECO:0000256" key="3">
    <source>
        <dbReference type="ARBA" id="ARBA00023319"/>
    </source>
</evidence>
<dbReference type="AlphaFoldDB" id="A0A3B4UQP3"/>
<dbReference type="Pfam" id="PF22705">
    <property type="entry name" value="C2-set_3"/>
    <property type="match status" value="1"/>
</dbReference>
<evidence type="ECO:0000259" key="5">
    <source>
        <dbReference type="PROSITE" id="PS50835"/>
    </source>
</evidence>
<dbReference type="InterPro" id="IPR036179">
    <property type="entry name" value="Ig-like_dom_sf"/>
</dbReference>
<dbReference type="Proteomes" id="UP000261420">
    <property type="component" value="Unplaced"/>
</dbReference>
<evidence type="ECO:0000256" key="1">
    <source>
        <dbReference type="ARBA" id="ARBA00004370"/>
    </source>
</evidence>
<dbReference type="PROSITE" id="PS50835">
    <property type="entry name" value="IG_LIKE"/>
    <property type="match status" value="2"/>
</dbReference>
<dbReference type="InterPro" id="IPR053896">
    <property type="entry name" value="BTN3A2-like_Ig-C"/>
</dbReference>
<dbReference type="GO" id="GO:0005102">
    <property type="term" value="F:signaling receptor binding"/>
    <property type="evidence" value="ECO:0007669"/>
    <property type="project" value="TreeGrafter"/>
</dbReference>
<reference evidence="6" key="2">
    <citation type="submission" date="2025-09" db="UniProtKB">
        <authorList>
            <consortium name="Ensembl"/>
        </authorList>
    </citation>
    <scope>IDENTIFICATION</scope>
</reference>
<comment type="subcellular location">
    <subcellularLocation>
        <location evidence="1">Membrane</location>
    </subcellularLocation>
</comment>
<dbReference type="GeneTree" id="ENSGT00940000177558"/>
<keyword evidence="2" id="KW-0472">Membrane</keyword>
<dbReference type="KEGG" id="sdu:111239169"/>
<dbReference type="GeneID" id="111239169"/>
<reference evidence="6" key="1">
    <citation type="submission" date="2025-08" db="UniProtKB">
        <authorList>
            <consortium name="Ensembl"/>
        </authorList>
    </citation>
    <scope>IDENTIFICATION</scope>
</reference>
<dbReference type="GO" id="GO:0001817">
    <property type="term" value="P:regulation of cytokine production"/>
    <property type="evidence" value="ECO:0007669"/>
    <property type="project" value="TreeGrafter"/>
</dbReference>
<keyword evidence="4" id="KW-0732">Signal</keyword>
<feature type="chain" id="PRO_5017182751" evidence="4">
    <location>
        <begin position="26"/>
        <end position="266"/>
    </location>
</feature>
<dbReference type="RefSeq" id="XP_022624706.1">
    <property type="nucleotide sequence ID" value="XM_022768985.1"/>
</dbReference>
<dbReference type="InterPro" id="IPR007110">
    <property type="entry name" value="Ig-like_dom"/>
</dbReference>
<dbReference type="InterPro" id="IPR003599">
    <property type="entry name" value="Ig_sub"/>
</dbReference>
<dbReference type="GO" id="GO:0009897">
    <property type="term" value="C:external side of plasma membrane"/>
    <property type="evidence" value="ECO:0007669"/>
    <property type="project" value="TreeGrafter"/>
</dbReference>